<dbReference type="InterPro" id="IPR004800">
    <property type="entry name" value="KdsD/KpsF-type"/>
</dbReference>
<dbReference type="GO" id="GO:0046872">
    <property type="term" value="F:metal ion binding"/>
    <property type="evidence" value="ECO:0007669"/>
    <property type="project" value="UniProtKB-KW"/>
</dbReference>
<dbReference type="PIRSF" id="PIRSF004692">
    <property type="entry name" value="KdsD_KpsF"/>
    <property type="match status" value="1"/>
</dbReference>
<feature type="site" description="Catalytically relevant" evidence="6">
    <location>
        <position position="155"/>
    </location>
</feature>
<feature type="site" description="Catalytically relevant" evidence="6">
    <location>
        <position position="114"/>
    </location>
</feature>
<dbReference type="InterPro" id="IPR046348">
    <property type="entry name" value="SIS_dom_sf"/>
</dbReference>
<dbReference type="Gene3D" id="3.40.50.10490">
    <property type="entry name" value="Glucose-6-phosphate isomerase like protein, domain 1"/>
    <property type="match status" value="1"/>
</dbReference>
<sequence length="335" mass="34870">MTDSPLPKPALAAALHAIEITRTGVTALEEAALHGPLGEAIDKAIGIIADGKGRLIVTGIGKSGHIARKLAATFSSTGTAAYYVHPTEAGHGDLGMVDGADVILALSWSGETTELAVVLAFAKRFDVPVIALTAGAESTLAAAADAALILPRVREACPHNLAPTTSTVLQLAIGDAIAMGVMVRKGFSETDFHIFHPGGKLGSQLRRVSEIMHRERLPLIGDDSRMTDAILAISSGGFGVVGVVDGGGRLVGVVTDGDLRRFVHSDLGPHLSPGKLETPVTQVMTRQPVTVGPQIFAAEALDLLQNRKISVLFVVDDQKPIGVLHTLDLLRIGVA</sequence>
<dbReference type="Gene3D" id="3.10.580.10">
    <property type="entry name" value="CBS-domain"/>
    <property type="match status" value="1"/>
</dbReference>
<evidence type="ECO:0000256" key="5">
    <source>
        <dbReference type="PIRSR" id="PIRSR004692-2"/>
    </source>
</evidence>
<feature type="domain" description="CBS" evidence="8">
    <location>
        <begin position="284"/>
        <end position="335"/>
    </location>
</feature>
<dbReference type="SUPFAM" id="SSF53697">
    <property type="entry name" value="SIS domain"/>
    <property type="match status" value="1"/>
</dbReference>
<protein>
    <submittedName>
        <fullName evidence="10">Uncharacterized phosphosugar isomerase aq_1546</fullName>
    </submittedName>
</protein>
<dbReference type="GO" id="GO:1901135">
    <property type="term" value="P:carbohydrate derivative metabolic process"/>
    <property type="evidence" value="ECO:0007669"/>
    <property type="project" value="InterPro"/>
</dbReference>
<organism evidence="10">
    <name type="scientific">uncultured Pleomorphomonas sp</name>
    <dbReference type="NCBI Taxonomy" id="442121"/>
    <lineage>
        <taxon>Bacteria</taxon>
        <taxon>Pseudomonadati</taxon>
        <taxon>Pseudomonadota</taxon>
        <taxon>Alphaproteobacteria</taxon>
        <taxon>Hyphomicrobiales</taxon>
        <taxon>Pleomorphomonadaceae</taxon>
        <taxon>Pleomorphomonas</taxon>
        <taxon>environmental samples</taxon>
    </lineage>
</organism>
<feature type="domain" description="SIS" evidence="9">
    <location>
        <begin position="44"/>
        <end position="187"/>
    </location>
</feature>
<comment type="similarity">
    <text evidence="1 4">Belongs to the SIS family. GutQ/KpsF subfamily.</text>
</comment>
<dbReference type="InterPro" id="IPR035474">
    <property type="entry name" value="SIS_Kpsf"/>
</dbReference>
<dbReference type="GO" id="GO:0097367">
    <property type="term" value="F:carbohydrate derivative binding"/>
    <property type="evidence" value="ECO:0007669"/>
    <property type="project" value="InterPro"/>
</dbReference>
<dbReference type="GO" id="GO:0005975">
    <property type="term" value="P:carbohydrate metabolic process"/>
    <property type="evidence" value="ECO:0007669"/>
    <property type="project" value="InterPro"/>
</dbReference>
<dbReference type="AlphaFoldDB" id="A0A212L7U9"/>
<proteinExistence type="inferred from homology"/>
<evidence type="ECO:0000259" key="8">
    <source>
        <dbReference type="PROSITE" id="PS51371"/>
    </source>
</evidence>
<dbReference type="InterPro" id="IPR050986">
    <property type="entry name" value="GutQ/KpsF_isomerases"/>
</dbReference>
<feature type="binding site" evidence="5">
    <location>
        <position position="85"/>
    </location>
    <ligand>
        <name>Zn(2+)</name>
        <dbReference type="ChEBI" id="CHEBI:29105"/>
    </ligand>
</feature>
<dbReference type="CDD" id="cd05014">
    <property type="entry name" value="SIS_Kpsf"/>
    <property type="match status" value="1"/>
</dbReference>
<keyword evidence="5" id="KW-0862">Zinc</keyword>
<keyword evidence="5" id="KW-0479">Metal-binding</keyword>
<keyword evidence="2" id="KW-0677">Repeat</keyword>
<dbReference type="InterPro" id="IPR001347">
    <property type="entry name" value="SIS_dom"/>
</dbReference>
<evidence type="ECO:0000313" key="10">
    <source>
        <dbReference type="EMBL" id="SCM73585.1"/>
    </source>
</evidence>
<keyword evidence="10" id="KW-0413">Isomerase</keyword>
<feature type="site" description="Catalytically relevant" evidence="6">
    <location>
        <position position="62"/>
    </location>
</feature>
<dbReference type="NCBIfam" id="TIGR00393">
    <property type="entry name" value="kpsF"/>
    <property type="match status" value="1"/>
</dbReference>
<evidence type="ECO:0000256" key="7">
    <source>
        <dbReference type="PROSITE-ProRule" id="PRU00703"/>
    </source>
</evidence>
<dbReference type="EMBL" id="FMJD01000004">
    <property type="protein sequence ID" value="SCM73585.1"/>
    <property type="molecule type" value="Genomic_DNA"/>
</dbReference>
<dbReference type="RefSeq" id="WP_288199530.1">
    <property type="nucleotide sequence ID" value="NZ_LT608334.1"/>
</dbReference>
<dbReference type="InterPro" id="IPR046342">
    <property type="entry name" value="CBS_dom_sf"/>
</dbReference>
<accession>A0A212L7U9</accession>
<dbReference type="PROSITE" id="PS51371">
    <property type="entry name" value="CBS"/>
    <property type="match status" value="2"/>
</dbReference>
<gene>
    <name evidence="10" type="ORF">KL86PLE_120003</name>
</gene>
<reference evidence="10" key="1">
    <citation type="submission" date="2016-08" db="EMBL/GenBank/DDBJ databases">
        <authorList>
            <person name="Seilhamer J.J."/>
        </authorList>
    </citation>
    <scope>NUCLEOTIDE SEQUENCE</scope>
    <source>
        <strain evidence="10">86</strain>
    </source>
</reference>
<evidence type="ECO:0000256" key="4">
    <source>
        <dbReference type="PIRNR" id="PIRNR004692"/>
    </source>
</evidence>
<name>A0A212L7U9_9HYPH</name>
<keyword evidence="3 7" id="KW-0129">CBS domain</keyword>
<dbReference type="PANTHER" id="PTHR42745:SF1">
    <property type="entry name" value="ARABINOSE 5-PHOSPHATE ISOMERASE KDSD"/>
    <property type="match status" value="1"/>
</dbReference>
<dbReference type="PANTHER" id="PTHR42745">
    <property type="match status" value="1"/>
</dbReference>
<evidence type="ECO:0000256" key="6">
    <source>
        <dbReference type="PIRSR" id="PIRSR004692-3"/>
    </source>
</evidence>
<evidence type="ECO:0000256" key="2">
    <source>
        <dbReference type="ARBA" id="ARBA00022737"/>
    </source>
</evidence>
<dbReference type="Pfam" id="PF00571">
    <property type="entry name" value="CBS"/>
    <property type="match status" value="2"/>
</dbReference>
<dbReference type="PROSITE" id="PS51464">
    <property type="entry name" value="SIS"/>
    <property type="match status" value="1"/>
</dbReference>
<evidence type="ECO:0000256" key="1">
    <source>
        <dbReference type="ARBA" id="ARBA00008165"/>
    </source>
</evidence>
<dbReference type="GO" id="GO:0016853">
    <property type="term" value="F:isomerase activity"/>
    <property type="evidence" value="ECO:0007669"/>
    <property type="project" value="UniProtKB-KW"/>
</dbReference>
<evidence type="ECO:0000259" key="9">
    <source>
        <dbReference type="PROSITE" id="PS51464"/>
    </source>
</evidence>
<dbReference type="Pfam" id="PF01380">
    <property type="entry name" value="SIS"/>
    <property type="match status" value="1"/>
</dbReference>
<feature type="site" description="Catalytically relevant" evidence="6">
    <location>
        <position position="196"/>
    </location>
</feature>
<feature type="domain" description="CBS" evidence="8">
    <location>
        <begin position="212"/>
        <end position="272"/>
    </location>
</feature>
<dbReference type="InterPro" id="IPR000644">
    <property type="entry name" value="CBS_dom"/>
</dbReference>
<evidence type="ECO:0000256" key="3">
    <source>
        <dbReference type="ARBA" id="ARBA00023122"/>
    </source>
</evidence>
<dbReference type="SMART" id="SM00116">
    <property type="entry name" value="CBS"/>
    <property type="match status" value="2"/>
</dbReference>